<keyword evidence="2" id="KW-1185">Reference proteome</keyword>
<reference evidence="1 2" key="1">
    <citation type="journal article" date="2023" name="Genes (Basel)">
        <title>Chromosome-Level Genome Assembly and Circadian Gene Repertoire of the Patagonia Blennie Eleginops maclovinus-The Closest Ancestral Proxy of Antarctic Cryonotothenioids.</title>
        <authorList>
            <person name="Cheng C.C."/>
            <person name="Rivera-Colon A.G."/>
            <person name="Minhas B.F."/>
            <person name="Wilson L."/>
            <person name="Rayamajhi N."/>
            <person name="Vargas-Chacoff L."/>
            <person name="Catchen J.M."/>
        </authorList>
    </citation>
    <scope>NUCLEOTIDE SEQUENCE [LARGE SCALE GENOMIC DNA]</scope>
    <source>
        <strain evidence="1">JMC-PN-2008</strain>
    </source>
</reference>
<protein>
    <submittedName>
        <fullName evidence="1">Uncharacterized protein</fullName>
    </submittedName>
</protein>
<proteinExistence type="predicted"/>
<organism evidence="1 2">
    <name type="scientific">Eleginops maclovinus</name>
    <name type="common">Patagonian blennie</name>
    <name type="synonym">Eleginus maclovinus</name>
    <dbReference type="NCBI Taxonomy" id="56733"/>
    <lineage>
        <taxon>Eukaryota</taxon>
        <taxon>Metazoa</taxon>
        <taxon>Chordata</taxon>
        <taxon>Craniata</taxon>
        <taxon>Vertebrata</taxon>
        <taxon>Euteleostomi</taxon>
        <taxon>Actinopterygii</taxon>
        <taxon>Neopterygii</taxon>
        <taxon>Teleostei</taxon>
        <taxon>Neoteleostei</taxon>
        <taxon>Acanthomorphata</taxon>
        <taxon>Eupercaria</taxon>
        <taxon>Perciformes</taxon>
        <taxon>Notothenioidei</taxon>
        <taxon>Eleginopidae</taxon>
        <taxon>Eleginops</taxon>
    </lineage>
</organism>
<reference evidence="1 2" key="2">
    <citation type="journal article" date="2023" name="Mol. Biol. Evol.">
        <title>Genomics of Secondarily Temperate Adaptation in the Only Non-Antarctic Icefish.</title>
        <authorList>
            <person name="Rivera-Colon A.G."/>
            <person name="Rayamajhi N."/>
            <person name="Minhas B.F."/>
            <person name="Madrigal G."/>
            <person name="Bilyk K.T."/>
            <person name="Yoon V."/>
            <person name="Hune M."/>
            <person name="Gregory S."/>
            <person name="Cheng C.H.C."/>
            <person name="Catchen J.M."/>
        </authorList>
    </citation>
    <scope>NUCLEOTIDE SEQUENCE [LARGE SCALE GENOMIC DNA]</scope>
    <source>
        <strain evidence="1">JMC-PN-2008</strain>
    </source>
</reference>
<dbReference type="Proteomes" id="UP001346869">
    <property type="component" value="Unassembled WGS sequence"/>
</dbReference>
<sequence>METRTDPERMDHTALQSINTSMRNAWFCSAPGGCIQQHSSASLPSLSRLTGDFPARYCTQSALMNTT</sequence>
<dbReference type="EMBL" id="JAUZQC010000017">
    <property type="protein sequence ID" value="KAK5856590.1"/>
    <property type="molecule type" value="Genomic_DNA"/>
</dbReference>
<evidence type="ECO:0000313" key="1">
    <source>
        <dbReference type="EMBL" id="KAK5856590.1"/>
    </source>
</evidence>
<gene>
    <name evidence="1" type="ORF">PBY51_008174</name>
</gene>
<evidence type="ECO:0000313" key="2">
    <source>
        <dbReference type="Proteomes" id="UP001346869"/>
    </source>
</evidence>
<dbReference type="AlphaFoldDB" id="A0AAN7X9E9"/>
<comment type="caution">
    <text evidence="1">The sequence shown here is derived from an EMBL/GenBank/DDBJ whole genome shotgun (WGS) entry which is preliminary data.</text>
</comment>
<name>A0AAN7X9E9_ELEMC</name>
<accession>A0AAN7X9E9</accession>